<organism evidence="1 2">
    <name type="scientific">Poecilia mexicana</name>
    <dbReference type="NCBI Taxonomy" id="48701"/>
    <lineage>
        <taxon>Eukaryota</taxon>
        <taxon>Metazoa</taxon>
        <taxon>Chordata</taxon>
        <taxon>Craniata</taxon>
        <taxon>Vertebrata</taxon>
        <taxon>Euteleostomi</taxon>
        <taxon>Actinopterygii</taxon>
        <taxon>Neopterygii</taxon>
        <taxon>Teleostei</taxon>
        <taxon>Neoteleostei</taxon>
        <taxon>Acanthomorphata</taxon>
        <taxon>Ovalentaria</taxon>
        <taxon>Atherinomorphae</taxon>
        <taxon>Cyprinodontiformes</taxon>
        <taxon>Poeciliidae</taxon>
        <taxon>Poeciliinae</taxon>
        <taxon>Poecilia</taxon>
    </lineage>
</organism>
<dbReference type="Gene3D" id="3.40.30.10">
    <property type="entry name" value="Glutaredoxin"/>
    <property type="match status" value="1"/>
</dbReference>
<evidence type="ECO:0000313" key="1">
    <source>
        <dbReference type="Ensembl" id="ENSPMEP00000033071.1"/>
    </source>
</evidence>
<dbReference type="STRING" id="48701.ENSPMEP00000008176"/>
<accession>A0A3B3Z041</accession>
<evidence type="ECO:0000313" key="2">
    <source>
        <dbReference type="Proteomes" id="UP000261480"/>
    </source>
</evidence>
<sequence length="72" mass="8399">LRFLCAQVDNWKTAKSIYEFSATDIDGNEVSLEKYSFYSKHCIASECVMKNVHRCVKRMTHNSGGDDQHRWL</sequence>
<name>A0A3B3Z041_9TELE</name>
<reference evidence="1" key="1">
    <citation type="submission" date="2025-05" db="UniProtKB">
        <authorList>
            <consortium name="Ensembl"/>
        </authorList>
    </citation>
    <scope>IDENTIFICATION</scope>
</reference>
<proteinExistence type="predicted"/>
<dbReference type="Ensembl" id="ENSPMET00000002894.1">
    <property type="protein sequence ID" value="ENSPMEP00000008176.1"/>
    <property type="gene ID" value="ENSPMEG00000009899.1"/>
</dbReference>
<dbReference type="AlphaFoldDB" id="A0A3B3Z041"/>
<protein>
    <submittedName>
        <fullName evidence="1">Uncharacterized protein</fullName>
    </submittedName>
</protein>
<keyword evidence="2" id="KW-1185">Reference proteome</keyword>
<dbReference type="Ensembl" id="ENSPMET00000027546.1">
    <property type="protein sequence ID" value="ENSPMEP00000033071.1"/>
    <property type="gene ID" value="ENSPMEG00000021383.1"/>
</dbReference>
<dbReference type="Proteomes" id="UP000261480">
    <property type="component" value="Unplaced"/>
</dbReference>